<reference evidence="1 2" key="1">
    <citation type="submission" date="2023-02" db="EMBL/GenBank/DDBJ databases">
        <title>Genome sequence of Lentisphaera profundi SAORIC-696.</title>
        <authorList>
            <person name="Kim e."/>
            <person name="Cho J.-C."/>
            <person name="Choi A."/>
            <person name="Kang I."/>
        </authorList>
    </citation>
    <scope>NUCLEOTIDE SEQUENCE [LARGE SCALE GENOMIC DNA]</scope>
    <source>
        <strain evidence="1 2">SAORIC-696</strain>
    </source>
</reference>
<dbReference type="NCBIfam" id="TIGR02436">
    <property type="entry name" value="four helix bundle protein"/>
    <property type="match status" value="1"/>
</dbReference>
<dbReference type="PANTHER" id="PTHR38471:SF2">
    <property type="entry name" value="FOUR HELIX BUNDLE PROTEIN"/>
    <property type="match status" value="1"/>
</dbReference>
<evidence type="ECO:0000313" key="2">
    <source>
        <dbReference type="Proteomes" id="UP001214250"/>
    </source>
</evidence>
<dbReference type="RefSeq" id="WP_274153062.1">
    <property type="nucleotide sequence ID" value="NZ_CP117812.1"/>
</dbReference>
<keyword evidence="2" id="KW-1185">Reference proteome</keyword>
<dbReference type="InterPro" id="IPR012657">
    <property type="entry name" value="23S_rRNA-intervening_sequence"/>
</dbReference>
<evidence type="ECO:0000313" key="1">
    <source>
        <dbReference type="EMBL" id="WDE98220.1"/>
    </source>
</evidence>
<dbReference type="InterPro" id="IPR036583">
    <property type="entry name" value="23S_rRNA_IVS_sf"/>
</dbReference>
<dbReference type="NCBIfam" id="NF008912">
    <property type="entry name" value="PRK12275.1-6"/>
    <property type="match status" value="1"/>
</dbReference>
<sequence>MVHYYEKLEVWKQSLNLSLEIYKVLHNCKDYGLRDQMQRAAVSIPSNIAEGSQRNSNKEFIRFLNISKGSAAELNTQIIIAFKLNYFPESSYNDLRTKLKEILQMTSGLIASLKE</sequence>
<dbReference type="PANTHER" id="PTHR38471">
    <property type="entry name" value="FOUR HELIX BUNDLE PROTEIN"/>
    <property type="match status" value="1"/>
</dbReference>
<dbReference type="Pfam" id="PF05635">
    <property type="entry name" value="23S_rRNA_IVP"/>
    <property type="match status" value="1"/>
</dbReference>
<dbReference type="Gene3D" id="1.20.1440.60">
    <property type="entry name" value="23S rRNA-intervening sequence"/>
    <property type="match status" value="1"/>
</dbReference>
<protein>
    <submittedName>
        <fullName evidence="1">Four helix bundle protein</fullName>
    </submittedName>
</protein>
<dbReference type="Proteomes" id="UP001214250">
    <property type="component" value="Chromosome 2"/>
</dbReference>
<gene>
    <name evidence="1" type="ORF">PQO03_20605</name>
</gene>
<name>A0ABY7VVG2_9BACT</name>
<dbReference type="EMBL" id="CP117812">
    <property type="protein sequence ID" value="WDE98220.1"/>
    <property type="molecule type" value="Genomic_DNA"/>
</dbReference>
<accession>A0ABY7VVG2</accession>
<dbReference type="CDD" id="cd16377">
    <property type="entry name" value="23S_rRNA_IVP_like"/>
    <property type="match status" value="1"/>
</dbReference>
<proteinExistence type="predicted"/>
<dbReference type="SUPFAM" id="SSF158446">
    <property type="entry name" value="IVS-encoded protein-like"/>
    <property type="match status" value="1"/>
</dbReference>
<organism evidence="1 2">
    <name type="scientific">Lentisphaera profundi</name>
    <dbReference type="NCBI Taxonomy" id="1658616"/>
    <lineage>
        <taxon>Bacteria</taxon>
        <taxon>Pseudomonadati</taxon>
        <taxon>Lentisphaerota</taxon>
        <taxon>Lentisphaeria</taxon>
        <taxon>Lentisphaerales</taxon>
        <taxon>Lentisphaeraceae</taxon>
        <taxon>Lentisphaera</taxon>
    </lineage>
</organism>